<keyword evidence="3" id="KW-1185">Reference proteome</keyword>
<sequence length="228" mass="24967">MTSRWERERSAWVLAHSRAGTSARRRAELLARADRRGQRDQHGLAAAVAQDETTAPLWRRVALGEGRSPIKAITYAGACLVGGIVGGVGAGIGYGAYRGLWQTSPKIGRLWTWPWAAAAGIGAVSLLALDVPLGVSVQFTRRFPLDLVQIGPWWSWAGWQLVIALATVAWLIRAWGWAGVPKNAAVRDPRKKDGSFKATPDHAKVALDPEDDMDVWDRIKKWATEEGK</sequence>
<organism evidence="2 3">
    <name type="scientific">Gordonia humi</name>
    <dbReference type="NCBI Taxonomy" id="686429"/>
    <lineage>
        <taxon>Bacteria</taxon>
        <taxon>Bacillati</taxon>
        <taxon>Actinomycetota</taxon>
        <taxon>Actinomycetes</taxon>
        <taxon>Mycobacteriales</taxon>
        <taxon>Gordoniaceae</taxon>
        <taxon>Gordonia</taxon>
    </lineage>
</organism>
<protein>
    <submittedName>
        <fullName evidence="2">Uncharacterized protein</fullName>
    </submittedName>
</protein>
<feature type="transmembrane region" description="Helical" evidence="1">
    <location>
        <begin position="72"/>
        <end position="94"/>
    </location>
</feature>
<keyword evidence="1" id="KW-0472">Membrane</keyword>
<name>A0A840F0G8_9ACTN</name>
<dbReference type="EMBL" id="JACIFP010000001">
    <property type="protein sequence ID" value="MBB4134789.1"/>
    <property type="molecule type" value="Genomic_DNA"/>
</dbReference>
<reference evidence="2 3" key="1">
    <citation type="submission" date="2020-08" db="EMBL/GenBank/DDBJ databases">
        <title>Sequencing the genomes of 1000 actinobacteria strains.</title>
        <authorList>
            <person name="Klenk H.-P."/>
        </authorList>
    </citation>
    <scope>NUCLEOTIDE SEQUENCE [LARGE SCALE GENOMIC DNA]</scope>
    <source>
        <strain evidence="2 3">DSM 45298</strain>
    </source>
</reference>
<dbReference type="AlphaFoldDB" id="A0A840F0G8"/>
<accession>A0A840F0G8</accession>
<evidence type="ECO:0000313" key="2">
    <source>
        <dbReference type="EMBL" id="MBB4134789.1"/>
    </source>
</evidence>
<evidence type="ECO:0000313" key="3">
    <source>
        <dbReference type="Proteomes" id="UP000551501"/>
    </source>
</evidence>
<dbReference type="Proteomes" id="UP000551501">
    <property type="component" value="Unassembled WGS sequence"/>
</dbReference>
<feature type="transmembrane region" description="Helical" evidence="1">
    <location>
        <begin position="115"/>
        <end position="133"/>
    </location>
</feature>
<keyword evidence="1" id="KW-0812">Transmembrane</keyword>
<evidence type="ECO:0000256" key="1">
    <source>
        <dbReference type="SAM" id="Phobius"/>
    </source>
</evidence>
<comment type="caution">
    <text evidence="2">The sequence shown here is derived from an EMBL/GenBank/DDBJ whole genome shotgun (WGS) entry which is preliminary data.</text>
</comment>
<gene>
    <name evidence="2" type="ORF">BKA16_001341</name>
</gene>
<keyword evidence="1" id="KW-1133">Transmembrane helix</keyword>
<dbReference type="RefSeq" id="WP_183369908.1">
    <property type="nucleotide sequence ID" value="NZ_BAABHL010000037.1"/>
</dbReference>
<feature type="transmembrane region" description="Helical" evidence="1">
    <location>
        <begin position="153"/>
        <end position="172"/>
    </location>
</feature>
<proteinExistence type="predicted"/>